<gene>
    <name evidence="2" type="ORF">CHS0354_004662</name>
</gene>
<name>A0AAE0S4T5_9BIVA</name>
<reference evidence="2" key="1">
    <citation type="journal article" date="2021" name="Genome Biol. Evol.">
        <title>A High-Quality Reference Genome for a Parasitic Bivalve with Doubly Uniparental Inheritance (Bivalvia: Unionida).</title>
        <authorList>
            <person name="Smith C.H."/>
        </authorList>
    </citation>
    <scope>NUCLEOTIDE SEQUENCE</scope>
    <source>
        <strain evidence="2">CHS0354</strain>
    </source>
</reference>
<accession>A0AAE0S4T5</accession>
<proteinExistence type="predicted"/>
<evidence type="ECO:0000256" key="1">
    <source>
        <dbReference type="SAM" id="MobiDB-lite"/>
    </source>
</evidence>
<keyword evidence="3" id="KW-1185">Reference proteome</keyword>
<protein>
    <submittedName>
        <fullName evidence="2">Uncharacterized protein</fullName>
    </submittedName>
</protein>
<dbReference type="Proteomes" id="UP001195483">
    <property type="component" value="Unassembled WGS sequence"/>
</dbReference>
<dbReference type="AlphaFoldDB" id="A0AAE0S4T5"/>
<comment type="caution">
    <text evidence="2">The sequence shown here is derived from an EMBL/GenBank/DDBJ whole genome shotgun (WGS) entry which is preliminary data.</text>
</comment>
<feature type="region of interest" description="Disordered" evidence="1">
    <location>
        <begin position="22"/>
        <end position="62"/>
    </location>
</feature>
<evidence type="ECO:0000313" key="3">
    <source>
        <dbReference type="Proteomes" id="UP001195483"/>
    </source>
</evidence>
<feature type="region of interest" description="Disordered" evidence="1">
    <location>
        <begin position="87"/>
        <end position="110"/>
    </location>
</feature>
<sequence>MEENTSITIRQNTIMTINNNNPDTIPASTTLTQTRSNDKGRKPKGRQTSIKRLTLLPAPPRRTNIANHQLKTQPVYQIFQQLHNPQIRKKKNNNQEATSQHYPTQHTAATQDNNINTSHNITTALNQIPKGNPKRNRI</sequence>
<organism evidence="2 3">
    <name type="scientific">Potamilus streckersoni</name>
    <dbReference type="NCBI Taxonomy" id="2493646"/>
    <lineage>
        <taxon>Eukaryota</taxon>
        <taxon>Metazoa</taxon>
        <taxon>Spiralia</taxon>
        <taxon>Lophotrochozoa</taxon>
        <taxon>Mollusca</taxon>
        <taxon>Bivalvia</taxon>
        <taxon>Autobranchia</taxon>
        <taxon>Heteroconchia</taxon>
        <taxon>Palaeoheterodonta</taxon>
        <taxon>Unionida</taxon>
        <taxon>Unionoidea</taxon>
        <taxon>Unionidae</taxon>
        <taxon>Ambleminae</taxon>
        <taxon>Lampsilini</taxon>
        <taxon>Potamilus</taxon>
    </lineage>
</organism>
<reference evidence="2" key="2">
    <citation type="journal article" date="2021" name="Genome Biol. Evol.">
        <title>Developing a high-quality reference genome for a parasitic bivalve with doubly uniparental inheritance (Bivalvia: Unionida).</title>
        <authorList>
            <person name="Smith C.H."/>
        </authorList>
    </citation>
    <scope>NUCLEOTIDE SEQUENCE</scope>
    <source>
        <strain evidence="2">CHS0354</strain>
        <tissue evidence="2">Mantle</tissue>
    </source>
</reference>
<feature type="compositionally biased region" description="Polar residues" evidence="1">
    <location>
        <begin position="94"/>
        <end position="110"/>
    </location>
</feature>
<reference evidence="2" key="3">
    <citation type="submission" date="2023-05" db="EMBL/GenBank/DDBJ databases">
        <authorList>
            <person name="Smith C.H."/>
        </authorList>
    </citation>
    <scope>NUCLEOTIDE SEQUENCE</scope>
    <source>
        <strain evidence="2">CHS0354</strain>
        <tissue evidence="2">Mantle</tissue>
    </source>
</reference>
<feature type="compositionally biased region" description="Polar residues" evidence="1">
    <location>
        <begin position="22"/>
        <end position="35"/>
    </location>
</feature>
<dbReference type="EMBL" id="JAEAOA010000334">
    <property type="protein sequence ID" value="KAK3585381.1"/>
    <property type="molecule type" value="Genomic_DNA"/>
</dbReference>
<evidence type="ECO:0000313" key="2">
    <source>
        <dbReference type="EMBL" id="KAK3585381.1"/>
    </source>
</evidence>